<dbReference type="AlphaFoldDB" id="A0A9X1MQI2"/>
<dbReference type="EMBL" id="JAJKFT010000010">
    <property type="protein sequence ID" value="MCC9629749.1"/>
    <property type="molecule type" value="Genomic_DNA"/>
</dbReference>
<gene>
    <name evidence="3" type="ORF">LOC68_15270</name>
</gene>
<keyword evidence="1" id="KW-0732">Signal</keyword>
<evidence type="ECO:0000259" key="2">
    <source>
        <dbReference type="Pfam" id="PF06452"/>
    </source>
</evidence>
<evidence type="ECO:0000313" key="3">
    <source>
        <dbReference type="EMBL" id="MCC9629749.1"/>
    </source>
</evidence>
<feature type="signal peptide" evidence="1">
    <location>
        <begin position="1"/>
        <end position="29"/>
    </location>
</feature>
<organism evidence="3 4">
    <name type="scientific">Blastopirellula sediminis</name>
    <dbReference type="NCBI Taxonomy" id="2894196"/>
    <lineage>
        <taxon>Bacteria</taxon>
        <taxon>Pseudomonadati</taxon>
        <taxon>Planctomycetota</taxon>
        <taxon>Planctomycetia</taxon>
        <taxon>Pirellulales</taxon>
        <taxon>Pirellulaceae</taxon>
        <taxon>Blastopirellula</taxon>
    </lineage>
</organism>
<name>A0A9X1MQI2_9BACT</name>
<comment type="caution">
    <text evidence="3">The sequence shown here is derived from an EMBL/GenBank/DDBJ whole genome shotgun (WGS) entry which is preliminary data.</text>
</comment>
<protein>
    <submittedName>
        <fullName evidence="3">Carbohydrate-binding family 9-like protein</fullName>
    </submittedName>
</protein>
<sequence>MNILKSLVTRTAIAVVAPLTLSFATIALAESPFTLTPRGYVVYRAAAAPKIDGKLSDDEWGKVPWSEPFVDIEGADHPAPTHQTRMKMTWDDEALYIAAELVEPNVWGTLTEHDSVIFYDPDFEVFIDPDGDNHMYAELELNALNTTWDLLLNKPYKDGGKAVNGWEIMGLKTAVAINGTINDPSDVDQGWTVEISWPWKGLQELSTAKFPPQDGDRLRIDFSRVEWDVVTKAGKTEKVPNRPEHNWVWSPQGVINMHRPETWGEALFSTQNVGAVTFKQDPARPYKTLLHNVYYAQKAYHEQHDAYAADLSQLDLHVDGLKQVTLHATPHAFTASIKTPESAGGKSWVIDQDSLLLTPEPRR</sequence>
<dbReference type="Pfam" id="PF06452">
    <property type="entry name" value="CBM9_1"/>
    <property type="match status" value="1"/>
</dbReference>
<dbReference type="PANTHER" id="PTHR35532:SF5">
    <property type="entry name" value="CARBOHYDRATE-BINDING DOMAIN-CONTAINING PROTEIN"/>
    <property type="match status" value="1"/>
</dbReference>
<proteinExistence type="predicted"/>
<feature type="chain" id="PRO_5040940354" evidence="1">
    <location>
        <begin position="30"/>
        <end position="363"/>
    </location>
</feature>
<feature type="domain" description="Carbohydrate-binding" evidence="2">
    <location>
        <begin position="51"/>
        <end position="207"/>
    </location>
</feature>
<dbReference type="GO" id="GO:0030246">
    <property type="term" value="F:carbohydrate binding"/>
    <property type="evidence" value="ECO:0007669"/>
    <property type="project" value="InterPro"/>
</dbReference>
<dbReference type="GO" id="GO:0004553">
    <property type="term" value="F:hydrolase activity, hydrolyzing O-glycosyl compounds"/>
    <property type="evidence" value="ECO:0007669"/>
    <property type="project" value="InterPro"/>
</dbReference>
<dbReference type="PANTHER" id="PTHR35532">
    <property type="entry name" value="SIMILAR TO POLYHYDROXYALKANOATE DEPOLYMERASE"/>
    <property type="match status" value="1"/>
</dbReference>
<dbReference type="InterPro" id="IPR010502">
    <property type="entry name" value="Carb-bd_dom_fam9"/>
</dbReference>
<dbReference type="RefSeq" id="WP_230220297.1">
    <property type="nucleotide sequence ID" value="NZ_JAJKFT010000010.1"/>
</dbReference>
<evidence type="ECO:0000256" key="1">
    <source>
        <dbReference type="SAM" id="SignalP"/>
    </source>
</evidence>
<dbReference type="SUPFAM" id="SSF49344">
    <property type="entry name" value="CBD9-like"/>
    <property type="match status" value="1"/>
</dbReference>
<reference evidence="3" key="1">
    <citation type="submission" date="2021-11" db="EMBL/GenBank/DDBJ databases">
        <title>Genome sequence.</title>
        <authorList>
            <person name="Sun Q."/>
        </authorList>
    </citation>
    <scope>NUCLEOTIDE SEQUENCE</scope>
    <source>
        <strain evidence="3">JC732</strain>
    </source>
</reference>
<dbReference type="GO" id="GO:0016052">
    <property type="term" value="P:carbohydrate catabolic process"/>
    <property type="evidence" value="ECO:0007669"/>
    <property type="project" value="InterPro"/>
</dbReference>
<dbReference type="Proteomes" id="UP001139103">
    <property type="component" value="Unassembled WGS sequence"/>
</dbReference>
<keyword evidence="4" id="KW-1185">Reference proteome</keyword>
<evidence type="ECO:0000313" key="4">
    <source>
        <dbReference type="Proteomes" id="UP001139103"/>
    </source>
</evidence>
<dbReference type="CDD" id="cd09620">
    <property type="entry name" value="CBM9_like_3"/>
    <property type="match status" value="1"/>
</dbReference>
<dbReference type="Gene3D" id="2.60.40.1190">
    <property type="match status" value="1"/>
</dbReference>
<accession>A0A9X1MQI2</accession>